<name>A0ABN1AHM4_9ACTN</name>
<feature type="domain" description="Metallo-beta-lactamase" evidence="1">
    <location>
        <begin position="49"/>
        <end position="255"/>
    </location>
</feature>
<dbReference type="InterPro" id="IPR038536">
    <property type="entry name" value="Alkyl/aryl-sulf_dimr_sf"/>
</dbReference>
<evidence type="ECO:0000259" key="1">
    <source>
        <dbReference type="SMART" id="SM00849"/>
    </source>
</evidence>
<gene>
    <name evidence="2" type="ORF">GCM10010361_46520</name>
</gene>
<dbReference type="RefSeq" id="WP_346097064.1">
    <property type="nucleotide sequence ID" value="NZ_BAAABY010000032.1"/>
</dbReference>
<dbReference type="Pfam" id="PF14863">
    <property type="entry name" value="Alkyl_sulf_dimr"/>
    <property type="match status" value="1"/>
</dbReference>
<dbReference type="Proteomes" id="UP001500909">
    <property type="component" value="Unassembled WGS sequence"/>
</dbReference>
<protein>
    <recommendedName>
        <fullName evidence="1">Metallo-beta-lactamase domain-containing protein</fullName>
    </recommendedName>
</protein>
<keyword evidence="3" id="KW-1185">Reference proteome</keyword>
<dbReference type="Gene3D" id="3.60.15.10">
    <property type="entry name" value="Ribonuclease Z/Hydroxyacylglutathione hydrolase-like"/>
    <property type="match status" value="1"/>
</dbReference>
<dbReference type="Gene3D" id="1.25.40.880">
    <property type="entry name" value="Alkyl sulfatase, dimerisation domain"/>
    <property type="match status" value="1"/>
</dbReference>
<reference evidence="2 3" key="1">
    <citation type="journal article" date="2019" name="Int. J. Syst. Evol. Microbiol.">
        <title>The Global Catalogue of Microorganisms (GCM) 10K type strain sequencing project: providing services to taxonomists for standard genome sequencing and annotation.</title>
        <authorList>
            <consortium name="The Broad Institute Genomics Platform"/>
            <consortium name="The Broad Institute Genome Sequencing Center for Infectious Disease"/>
            <person name="Wu L."/>
            <person name="Ma J."/>
        </authorList>
    </citation>
    <scope>NUCLEOTIDE SEQUENCE [LARGE SCALE GENOMIC DNA]</scope>
    <source>
        <strain evidence="2 3">JCM 4805</strain>
    </source>
</reference>
<proteinExistence type="predicted"/>
<dbReference type="PANTHER" id="PTHR43223">
    <property type="entry name" value="ALKYL/ARYL-SULFATASE"/>
    <property type="match status" value="1"/>
</dbReference>
<comment type="caution">
    <text evidence="2">The sequence shown here is derived from an EMBL/GenBank/DDBJ whole genome shotgun (WGS) entry which is preliminary data.</text>
</comment>
<evidence type="ECO:0000313" key="3">
    <source>
        <dbReference type="Proteomes" id="UP001500909"/>
    </source>
</evidence>
<dbReference type="SMART" id="SM00849">
    <property type="entry name" value="Lactamase_B"/>
    <property type="match status" value="1"/>
</dbReference>
<dbReference type="InterPro" id="IPR001279">
    <property type="entry name" value="Metallo-B-lactamas"/>
</dbReference>
<dbReference type="Pfam" id="PF00753">
    <property type="entry name" value="Lactamase_B"/>
    <property type="match status" value="1"/>
</dbReference>
<dbReference type="PANTHER" id="PTHR43223:SF2">
    <property type="entry name" value="METALLO-BETA-LACTAMASE DOMAIN-CONTAINING PROTEIN"/>
    <property type="match status" value="1"/>
</dbReference>
<dbReference type="EMBL" id="BAAABY010000032">
    <property type="protein sequence ID" value="GAA0476720.1"/>
    <property type="molecule type" value="Genomic_DNA"/>
</dbReference>
<accession>A0ABN1AHM4</accession>
<dbReference type="InterPro" id="IPR052195">
    <property type="entry name" value="Bact_Alkyl/Aryl-Sulfatase"/>
</dbReference>
<organism evidence="2 3">
    <name type="scientific">Streptomyces olivaceiscleroticus</name>
    <dbReference type="NCBI Taxonomy" id="68245"/>
    <lineage>
        <taxon>Bacteria</taxon>
        <taxon>Bacillati</taxon>
        <taxon>Actinomycetota</taxon>
        <taxon>Actinomycetes</taxon>
        <taxon>Kitasatosporales</taxon>
        <taxon>Streptomycetaceae</taxon>
        <taxon>Streptomyces</taxon>
    </lineage>
</organism>
<sequence length="483" mass="52410">MTQHNLDDYLAYVDRVWEGEDTFLAHLSGRYTGDALVRIDERTGFFPAFANVAVFDTGSDGLVLVDSGDSRTAEQLRTAVTAFGTAGDGAPRKEVRSVVYTHGHVDHVFGVAPFDEDARMRGVAAPEVVAHEAVAARFDRYKETAGYNSWINRRQFGVPSLNWPTRYRYPDTTYRDRLTLRYGELTFELCHARGETDDATYVWIPELRTLCTGDLFIWNSPNAGNPQKVQRYPEDWARALRAMAELGAEVLLPGHGVPIIGAPRVAQALGDSAELLESLCGQTRELMNAGLRLDEVLHRVQVPTELLAKPYLHPAYDEPEFVVRNLWRLWGGWYDQNPAHLKPAPEGELATELAEAAGGAAVLARRAADLLGRGELRLAAHLAETAALAAPADREVARVRAEVYAKRAAAESSTMAQGVFRWAAAESAAVAEGTDLTVELTRSEGGRRRAAGGIAVGVVADVDEDGCACGAADGGGAAAGRLR</sequence>
<dbReference type="InterPro" id="IPR036866">
    <property type="entry name" value="RibonucZ/Hydroxyglut_hydro"/>
</dbReference>
<evidence type="ECO:0000313" key="2">
    <source>
        <dbReference type="EMBL" id="GAA0476720.1"/>
    </source>
</evidence>
<dbReference type="SUPFAM" id="SSF56281">
    <property type="entry name" value="Metallo-hydrolase/oxidoreductase"/>
    <property type="match status" value="1"/>
</dbReference>
<dbReference type="InterPro" id="IPR029228">
    <property type="entry name" value="Alkyl_sulf_dimr"/>
</dbReference>